<protein>
    <submittedName>
        <fullName evidence="4">Dockerin type I repeat protein</fullName>
    </submittedName>
</protein>
<dbReference type="eggNOG" id="COG4990">
    <property type="taxonomic scope" value="Bacteria"/>
</dbReference>
<feature type="region of interest" description="Disordered" evidence="1">
    <location>
        <begin position="30"/>
        <end position="63"/>
    </location>
</feature>
<reference evidence="4 5" key="1">
    <citation type="submission" date="2011-02" db="EMBL/GenBank/DDBJ databases">
        <authorList>
            <person name="Nelson K.E."/>
            <person name="Sutton G."/>
            <person name="Torralba M."/>
            <person name="Durkin S."/>
            <person name="Harkins D."/>
            <person name="Montgomery R."/>
            <person name="Ziemer C."/>
            <person name="Klaassens E."/>
            <person name="Ocuiv P."/>
            <person name="Morrison M."/>
        </authorList>
    </citation>
    <scope>NUCLEOTIDE SEQUENCE [LARGE SCALE GENOMIC DNA]</scope>
    <source>
        <strain evidence="4 5">8</strain>
    </source>
</reference>
<proteinExistence type="predicted"/>
<evidence type="ECO:0000313" key="5">
    <source>
        <dbReference type="Proteomes" id="UP000004259"/>
    </source>
</evidence>
<dbReference type="PANTHER" id="PTHR37806:SF1">
    <property type="entry name" value="PEPTIDASE C39-LIKE DOMAIN-CONTAINING PROTEIN"/>
    <property type="match status" value="1"/>
</dbReference>
<dbReference type="EMBL" id="ADKM02000066">
    <property type="protein sequence ID" value="EGC03432.1"/>
    <property type="molecule type" value="Genomic_DNA"/>
</dbReference>
<feature type="compositionally biased region" description="Polar residues" evidence="1">
    <location>
        <begin position="30"/>
        <end position="44"/>
    </location>
</feature>
<dbReference type="Gene3D" id="1.10.1330.10">
    <property type="entry name" value="Dockerin domain"/>
    <property type="match status" value="1"/>
</dbReference>
<feature type="domain" description="Dockerin" evidence="3">
    <location>
        <begin position="57"/>
        <end position="125"/>
    </location>
</feature>
<keyword evidence="5" id="KW-1185">Reference proteome</keyword>
<accession>E9SB97</accession>
<keyword evidence="2" id="KW-0732">Signal</keyword>
<evidence type="ECO:0000259" key="3">
    <source>
        <dbReference type="PROSITE" id="PS51766"/>
    </source>
</evidence>
<dbReference type="InterPro" id="IPR016134">
    <property type="entry name" value="Dockerin_dom"/>
</dbReference>
<evidence type="ECO:0000256" key="2">
    <source>
        <dbReference type="SAM" id="SignalP"/>
    </source>
</evidence>
<dbReference type="InterPro" id="IPR002105">
    <property type="entry name" value="Dockerin_1_rpt"/>
</dbReference>
<dbReference type="InterPro" id="IPR036116">
    <property type="entry name" value="FN3_sf"/>
</dbReference>
<sequence>MRSRRFLAAVVSLALAAGYASVPTFAENADSVSESTEQSANVTNGGDEVTSDGETTADNDLGDVNGDKVINITDVVKTSAHIKNIKPLDAKGRKAADVNFDGKINVTDLSLLAGHVKGNVNIKEYIAPPTVKEPRPKSDNVSLVEFNVNKDTGKVSWNAAEGMKQYVVTFSNGEKSGTVTTSATNAAIPYDMFKDGRLTVTIAPVRIAQTEDGTRVKDYGDSIGYLMKIKPDAMTGAITVTDTNGKALMKWDKADFASGYRIYDLDRTETDGMPHLLADTQSTEFTTEFPTDGKDRHLMIVPFNSNGESNGMTAKLSGTAVAPQPTPVDPTPVEPTPVDPTPSIDKTLAAPNFELYNYYYSDCNSATVFWYSVSGAEGYQVYTTVNGEKVEYFTTGTKFTLPNLTQGTQFDVAVRAYKTVNGQKVFGESATMKPITDALRSVAVKTPIYASPDIYSAQVSSLSTGNLVTQTDLPANGWVTVFIPGSGGQKGYVPMANLAKYANSLIGVINQDGWLGGDPAVLGCEETSLASVLRNQFGIDVSKNTLLNYYMPEQAFSNGTINVDPNYCFWGSPYHMEGSVGYGVYAPVIAQSAHQYLKYIGQRDDFSIRLNTDYYTGNNVNKLKFDPSKLDLGDTKISGGLDLNGLKAELDRGANPIVWYSEVNTYPVCTQVVNAGGKLTNPGTGTYNFTWYGRQHTAVLMGYDDSTGKFIIGNVENFDSSSYFGVTDYVDYDFFMSTYTTLGRQSVVLYKK</sequence>
<feature type="compositionally biased region" description="Acidic residues" evidence="1">
    <location>
        <begin position="49"/>
        <end position="61"/>
    </location>
</feature>
<dbReference type="PROSITE" id="PS51766">
    <property type="entry name" value="DOCKERIN"/>
    <property type="match status" value="1"/>
</dbReference>
<dbReference type="GO" id="GO:0004553">
    <property type="term" value="F:hydrolase activity, hydrolyzing O-glycosyl compounds"/>
    <property type="evidence" value="ECO:0007669"/>
    <property type="project" value="InterPro"/>
</dbReference>
<name>E9SB97_RUMAL</name>
<dbReference type="OrthoDB" id="1164310at2"/>
<organism evidence="4 5">
    <name type="scientific">Ruminococcus albus 8</name>
    <dbReference type="NCBI Taxonomy" id="246199"/>
    <lineage>
        <taxon>Bacteria</taxon>
        <taxon>Bacillati</taxon>
        <taxon>Bacillota</taxon>
        <taxon>Clostridia</taxon>
        <taxon>Eubacteriales</taxon>
        <taxon>Oscillospiraceae</taxon>
        <taxon>Ruminococcus</taxon>
    </lineage>
</organism>
<evidence type="ECO:0000313" key="4">
    <source>
        <dbReference type="EMBL" id="EGC03432.1"/>
    </source>
</evidence>
<dbReference type="CDD" id="cd14256">
    <property type="entry name" value="Dockerin_I"/>
    <property type="match status" value="1"/>
</dbReference>
<dbReference type="Gene3D" id="2.60.40.10">
    <property type="entry name" value="Immunoglobulins"/>
    <property type="match status" value="1"/>
</dbReference>
<dbReference type="GO" id="GO:0000272">
    <property type="term" value="P:polysaccharide catabolic process"/>
    <property type="evidence" value="ECO:0007669"/>
    <property type="project" value="InterPro"/>
</dbReference>
<comment type="caution">
    <text evidence="4">The sequence shown here is derived from an EMBL/GenBank/DDBJ whole genome shotgun (WGS) entry which is preliminary data.</text>
</comment>
<dbReference type="PANTHER" id="PTHR37806">
    <property type="entry name" value="LMO0724 PROTEIN"/>
    <property type="match status" value="1"/>
</dbReference>
<dbReference type="Gene3D" id="3.90.70.10">
    <property type="entry name" value="Cysteine proteinases"/>
    <property type="match status" value="1"/>
</dbReference>
<dbReference type="eggNOG" id="COG3209">
    <property type="taxonomic scope" value="Bacteria"/>
</dbReference>
<dbReference type="InterPro" id="IPR036439">
    <property type="entry name" value="Dockerin_dom_sf"/>
</dbReference>
<dbReference type="SUPFAM" id="SSF49265">
    <property type="entry name" value="Fibronectin type III"/>
    <property type="match status" value="1"/>
</dbReference>
<dbReference type="AlphaFoldDB" id="E9SB97"/>
<dbReference type="SUPFAM" id="SSF63446">
    <property type="entry name" value="Type I dockerin domain"/>
    <property type="match status" value="1"/>
</dbReference>
<dbReference type="InterPro" id="IPR013783">
    <property type="entry name" value="Ig-like_fold"/>
</dbReference>
<dbReference type="STRING" id="246199.CUS_6570"/>
<dbReference type="RefSeq" id="WP_002848782.1">
    <property type="nucleotide sequence ID" value="NZ_ADKM02000066.1"/>
</dbReference>
<gene>
    <name evidence="4" type="ORF">CUS_6570</name>
</gene>
<feature type="signal peptide" evidence="2">
    <location>
        <begin position="1"/>
        <end position="26"/>
    </location>
</feature>
<evidence type="ECO:0000256" key="1">
    <source>
        <dbReference type="SAM" id="MobiDB-lite"/>
    </source>
</evidence>
<dbReference type="Pfam" id="PF00404">
    <property type="entry name" value="Dockerin_1"/>
    <property type="match status" value="1"/>
</dbReference>
<dbReference type="Proteomes" id="UP000004259">
    <property type="component" value="Unassembled WGS sequence"/>
</dbReference>
<feature type="chain" id="PRO_5039064768" evidence="2">
    <location>
        <begin position="27"/>
        <end position="752"/>
    </location>
</feature>